<reference evidence="2 3" key="1">
    <citation type="submission" date="2018-12" db="EMBL/GenBank/DDBJ databases">
        <title>Deinococcus radiophilus ATCC 27603 genome sequencing and assembly.</title>
        <authorList>
            <person name="Maclea K.S."/>
            <person name="Maynard C.R."/>
        </authorList>
    </citation>
    <scope>NUCLEOTIDE SEQUENCE [LARGE SCALE GENOMIC DNA]</scope>
    <source>
        <strain evidence="2 3">ATCC 27603</strain>
    </source>
</reference>
<dbReference type="Pfam" id="PF02698">
    <property type="entry name" value="DUF218"/>
    <property type="match status" value="1"/>
</dbReference>
<dbReference type="OrthoDB" id="9782395at2"/>
<dbReference type="InterPro" id="IPR014729">
    <property type="entry name" value="Rossmann-like_a/b/a_fold"/>
</dbReference>
<protein>
    <submittedName>
        <fullName evidence="2">YdcF family protein</fullName>
    </submittedName>
</protein>
<evidence type="ECO:0000313" key="3">
    <source>
        <dbReference type="Proteomes" id="UP000277766"/>
    </source>
</evidence>
<dbReference type="CDD" id="cd06259">
    <property type="entry name" value="YdcF-like"/>
    <property type="match status" value="1"/>
</dbReference>
<proteinExistence type="predicted"/>
<dbReference type="InterPro" id="IPR051599">
    <property type="entry name" value="Cell_Envelope_Assoc"/>
</dbReference>
<gene>
    <name evidence="2" type="ORF">EJ104_06055</name>
</gene>
<dbReference type="GO" id="GO:0005886">
    <property type="term" value="C:plasma membrane"/>
    <property type="evidence" value="ECO:0007669"/>
    <property type="project" value="TreeGrafter"/>
</dbReference>
<feature type="domain" description="DUF218" evidence="1">
    <location>
        <begin position="32"/>
        <end position="169"/>
    </location>
</feature>
<evidence type="ECO:0000313" key="2">
    <source>
        <dbReference type="EMBL" id="RTR27745.1"/>
    </source>
</evidence>
<accession>A0A431VX79</accession>
<dbReference type="Gene3D" id="3.40.50.620">
    <property type="entry name" value="HUPs"/>
    <property type="match status" value="1"/>
</dbReference>
<evidence type="ECO:0000259" key="1">
    <source>
        <dbReference type="Pfam" id="PF02698"/>
    </source>
</evidence>
<sequence>MLGLFRFLLLLLILGAAFVLWPIGVPDEAPHDTLIVLGAAQYSGRPSPAFRVRLDHALELYQAGGIRTIVVTGGRIEGDPYTEGGVGTAYLYRQGVPRSALLAEERSRTTEQNLNYAAKLVSPGTSVTIVTDRVHAPRALAMARDLGMDANASPSALWQNVSPRYLLREKAAWLAYQLFGYTGQTHSEPHSG</sequence>
<organism evidence="2 3">
    <name type="scientific">Deinococcus radiophilus</name>
    <dbReference type="NCBI Taxonomy" id="32062"/>
    <lineage>
        <taxon>Bacteria</taxon>
        <taxon>Thermotogati</taxon>
        <taxon>Deinococcota</taxon>
        <taxon>Deinococci</taxon>
        <taxon>Deinococcales</taxon>
        <taxon>Deinococcaceae</taxon>
        <taxon>Deinococcus</taxon>
    </lineage>
</organism>
<keyword evidence="3" id="KW-1185">Reference proteome</keyword>
<dbReference type="EMBL" id="RXPE01000009">
    <property type="protein sequence ID" value="RTR27745.1"/>
    <property type="molecule type" value="Genomic_DNA"/>
</dbReference>
<dbReference type="AlphaFoldDB" id="A0A431VX79"/>
<name>A0A431VX79_9DEIO</name>
<dbReference type="PANTHER" id="PTHR30336:SF20">
    <property type="entry name" value="DUF218 DOMAIN-CONTAINING PROTEIN"/>
    <property type="match status" value="1"/>
</dbReference>
<comment type="caution">
    <text evidence="2">The sequence shown here is derived from an EMBL/GenBank/DDBJ whole genome shotgun (WGS) entry which is preliminary data.</text>
</comment>
<dbReference type="RefSeq" id="WP_126351868.1">
    <property type="nucleotide sequence ID" value="NZ_CP086380.1"/>
</dbReference>
<dbReference type="InterPro" id="IPR003848">
    <property type="entry name" value="DUF218"/>
</dbReference>
<dbReference type="Proteomes" id="UP000277766">
    <property type="component" value="Unassembled WGS sequence"/>
</dbReference>
<dbReference type="PANTHER" id="PTHR30336">
    <property type="entry name" value="INNER MEMBRANE PROTEIN, PROBABLE PERMEASE"/>
    <property type="match status" value="1"/>
</dbReference>